<accession>A0A1M6RIB5</accession>
<dbReference type="AlphaFoldDB" id="A0A1M6RIB5"/>
<keyword evidence="1" id="KW-0732">Signal</keyword>
<dbReference type="RefSeq" id="WP_073151792.1">
    <property type="nucleotide sequence ID" value="NZ_FRAG01000047.1"/>
</dbReference>
<dbReference type="OrthoDB" id="2988479at2"/>
<evidence type="ECO:0000313" key="2">
    <source>
        <dbReference type="EMBL" id="SHK32251.1"/>
    </source>
</evidence>
<evidence type="ECO:0000313" key="3">
    <source>
        <dbReference type="Proteomes" id="UP000184465"/>
    </source>
</evidence>
<sequence length="143" mass="16347">MKQKMLSFLLVLTILSVMCIPVFANSENWEFTMKYREVNGKDNKEIHTLSKGTMEIEGSMWVYKKGSGHSTTPAKVYVYVYEDVKGIDRKVGSFKVQPYSTLDKAKKFSKDFGKQPAGKYYLIFAKAQDDYNDLKGEGTLKTK</sequence>
<organism evidence="2 3">
    <name type="scientific">Paramaledivibacter caminithermalis (strain DSM 15212 / CIP 107654 / DViRD3)</name>
    <name type="common">Clostridium caminithermale</name>
    <dbReference type="NCBI Taxonomy" id="1121301"/>
    <lineage>
        <taxon>Bacteria</taxon>
        <taxon>Bacillati</taxon>
        <taxon>Bacillota</taxon>
        <taxon>Clostridia</taxon>
        <taxon>Peptostreptococcales</taxon>
        <taxon>Caminicellaceae</taxon>
        <taxon>Paramaledivibacter</taxon>
    </lineage>
</organism>
<evidence type="ECO:0000256" key="1">
    <source>
        <dbReference type="SAM" id="SignalP"/>
    </source>
</evidence>
<dbReference type="Proteomes" id="UP000184465">
    <property type="component" value="Unassembled WGS sequence"/>
</dbReference>
<name>A0A1M6RIB5_PARC5</name>
<dbReference type="EMBL" id="FRAG01000047">
    <property type="protein sequence ID" value="SHK32251.1"/>
    <property type="molecule type" value="Genomic_DNA"/>
</dbReference>
<keyword evidence="3" id="KW-1185">Reference proteome</keyword>
<gene>
    <name evidence="2" type="ORF">SAMN02745912_02976</name>
</gene>
<reference evidence="2 3" key="1">
    <citation type="submission" date="2016-11" db="EMBL/GenBank/DDBJ databases">
        <authorList>
            <person name="Jaros S."/>
            <person name="Januszkiewicz K."/>
            <person name="Wedrychowicz H."/>
        </authorList>
    </citation>
    <scope>NUCLEOTIDE SEQUENCE [LARGE SCALE GENOMIC DNA]</scope>
    <source>
        <strain evidence="2 3">DSM 15212</strain>
    </source>
</reference>
<protein>
    <submittedName>
        <fullName evidence="2">Uncharacterized protein</fullName>
    </submittedName>
</protein>
<feature type="chain" id="PRO_5012341776" evidence="1">
    <location>
        <begin position="25"/>
        <end position="143"/>
    </location>
</feature>
<feature type="signal peptide" evidence="1">
    <location>
        <begin position="1"/>
        <end position="24"/>
    </location>
</feature>
<proteinExistence type="predicted"/>